<comment type="caution">
    <text evidence="1">The sequence shown here is derived from an EMBL/GenBank/DDBJ whole genome shotgun (WGS) entry which is preliminary data.</text>
</comment>
<dbReference type="EMBL" id="SNRY01000795">
    <property type="protein sequence ID" value="KAA6336412.1"/>
    <property type="molecule type" value="Genomic_DNA"/>
</dbReference>
<evidence type="ECO:0000313" key="1">
    <source>
        <dbReference type="EMBL" id="KAA6336412.1"/>
    </source>
</evidence>
<dbReference type="AlphaFoldDB" id="A0A5J4RSH5"/>
<proteinExistence type="predicted"/>
<accession>A0A5J4RSH5</accession>
<gene>
    <name evidence="1" type="ORF">EZS27_015424</name>
</gene>
<organism evidence="1">
    <name type="scientific">termite gut metagenome</name>
    <dbReference type="NCBI Taxonomy" id="433724"/>
    <lineage>
        <taxon>unclassified sequences</taxon>
        <taxon>metagenomes</taxon>
        <taxon>organismal metagenomes</taxon>
    </lineage>
</organism>
<reference evidence="1" key="1">
    <citation type="submission" date="2019-03" db="EMBL/GenBank/DDBJ databases">
        <title>Single cell metagenomics reveals metabolic interactions within the superorganism composed of flagellate Streblomastix strix and complex community of Bacteroidetes bacteria on its surface.</title>
        <authorList>
            <person name="Treitli S.C."/>
            <person name="Kolisko M."/>
            <person name="Husnik F."/>
            <person name="Keeling P."/>
            <person name="Hampl V."/>
        </authorList>
    </citation>
    <scope>NUCLEOTIDE SEQUENCE</scope>
    <source>
        <strain evidence="1">STM</strain>
    </source>
</reference>
<protein>
    <submittedName>
        <fullName evidence="1">Uncharacterized protein</fullName>
    </submittedName>
</protein>
<name>A0A5J4RSH5_9ZZZZ</name>
<sequence>MNWIIELLYDFEDVFFEFNDILKNKLYISIFLYAFSLSV</sequence>